<protein>
    <recommendedName>
        <fullName evidence="2">Arrestin-like N-terminal domain-containing protein</fullName>
    </recommendedName>
</protein>
<dbReference type="Gene3D" id="2.60.40.640">
    <property type="match status" value="1"/>
</dbReference>
<dbReference type="OrthoDB" id="2283785at2759"/>
<reference evidence="3 4" key="1">
    <citation type="journal article" date="2018" name="IMA Fungus">
        <title>IMA Genome-F 9: Draft genome sequence of Annulohypoxylon stygium, Aspergillus mulundensis, Berkeleyomyces basicola (syn. Thielaviopsis basicola), Ceratocystis smalleyi, two Cercospora beticola strains, Coleophoma cylindrospora, Fusarium fracticaudum, Phialophora cf. hyalina, and Morchella septimelata.</title>
        <authorList>
            <person name="Wingfield B.D."/>
            <person name="Bills G.F."/>
            <person name="Dong Y."/>
            <person name="Huang W."/>
            <person name="Nel W.J."/>
            <person name="Swalarsk-Parry B.S."/>
            <person name="Vaghefi N."/>
            <person name="Wilken P.M."/>
            <person name="An Z."/>
            <person name="de Beer Z.W."/>
            <person name="De Vos L."/>
            <person name="Chen L."/>
            <person name="Duong T.A."/>
            <person name="Gao Y."/>
            <person name="Hammerbacher A."/>
            <person name="Kikkert J.R."/>
            <person name="Li Y."/>
            <person name="Li H."/>
            <person name="Li K."/>
            <person name="Li Q."/>
            <person name="Liu X."/>
            <person name="Ma X."/>
            <person name="Naidoo K."/>
            <person name="Pethybridge S.J."/>
            <person name="Sun J."/>
            <person name="Steenkamp E.T."/>
            <person name="van der Nest M.A."/>
            <person name="van Wyk S."/>
            <person name="Wingfield M.J."/>
            <person name="Xiong C."/>
            <person name="Yue Q."/>
            <person name="Zhang X."/>
        </authorList>
    </citation>
    <scope>NUCLEOTIDE SEQUENCE [LARGE SCALE GENOMIC DNA]</scope>
    <source>
        <strain evidence="3 4">BP5796</strain>
    </source>
</reference>
<dbReference type="Proteomes" id="UP000256328">
    <property type="component" value="Unassembled WGS sequence"/>
</dbReference>
<dbReference type="Pfam" id="PF00339">
    <property type="entry name" value="Arrestin_N"/>
    <property type="match status" value="1"/>
</dbReference>
<dbReference type="InterPro" id="IPR014752">
    <property type="entry name" value="Arrestin-like_C"/>
</dbReference>
<gene>
    <name evidence="3" type="ORF">BP5796_03219</name>
</gene>
<proteinExistence type="predicted"/>
<feature type="compositionally biased region" description="Low complexity" evidence="1">
    <location>
        <begin position="355"/>
        <end position="365"/>
    </location>
</feature>
<name>A0A3D8SMH9_9HELO</name>
<dbReference type="InterPro" id="IPR011021">
    <property type="entry name" value="Arrestin-like_N"/>
</dbReference>
<dbReference type="PANTHER" id="PTHR31904:SF1">
    <property type="entry name" value="BYPASS OF STOP CODON PROTEIN 5-RELATED"/>
    <property type="match status" value="1"/>
</dbReference>
<accession>A0A3D8SMH9</accession>
<dbReference type="EMBL" id="PDLN01000004">
    <property type="protein sequence ID" value="RDW87525.1"/>
    <property type="molecule type" value="Genomic_DNA"/>
</dbReference>
<evidence type="ECO:0000313" key="4">
    <source>
        <dbReference type="Proteomes" id="UP000256328"/>
    </source>
</evidence>
<sequence length="508" mass="55466">MSAPSFTTVATASPYAKLLSGKRPDMEINIDDHDEAKIYTTFDAINGHVSITAPQNARFDEIHITFEGSTRTYIDNMSPASPKSRTSAYHNFLKLTMPISEADYPLPRIAEAGRTYTFPFNFVIPDRLLPTSCAHQKEDDHVHEAHIQLPPSMGDMLFSGKDDLSPEMVKIQYCIKVKVTSIRESDSKKMTVTEGTRKVHVIPAVVEAPPMSILVDDKDYTMSKTKSLRKGMFSGKLGKITVSAAQTAPFTLPKPSSRNSGPASTTATVSLRFEPHEPSLQPPRLGGLTSKLKALTFFSVKPARAIASRAMMATDYEMSRGVFTTSVPLSSRCVENVTWEKHEPKSIYQRRDSDLSTSSSDLSDSATTPLHDQRKVYYTATIVFPLSLPSSKAWVPSFHGCIASRVYFLDLSLSIHTPGTGIPATNASLRLPLQIAAEGNQSAPAPLSAAEAATELAQANAFLTPRTIEVPSEELIGNSVLRHDAPELPPSYEDFLDVASPRTVASMS</sequence>
<dbReference type="AlphaFoldDB" id="A0A3D8SMH9"/>
<comment type="caution">
    <text evidence="3">The sequence shown here is derived from an EMBL/GenBank/DDBJ whole genome shotgun (WGS) entry which is preliminary data.</text>
</comment>
<organism evidence="3 4">
    <name type="scientific">Coleophoma crateriformis</name>
    <dbReference type="NCBI Taxonomy" id="565419"/>
    <lineage>
        <taxon>Eukaryota</taxon>
        <taxon>Fungi</taxon>
        <taxon>Dikarya</taxon>
        <taxon>Ascomycota</taxon>
        <taxon>Pezizomycotina</taxon>
        <taxon>Leotiomycetes</taxon>
        <taxon>Helotiales</taxon>
        <taxon>Dermateaceae</taxon>
        <taxon>Coleophoma</taxon>
    </lineage>
</organism>
<feature type="region of interest" description="Disordered" evidence="1">
    <location>
        <begin position="348"/>
        <end position="367"/>
    </location>
</feature>
<evidence type="ECO:0000259" key="2">
    <source>
        <dbReference type="Pfam" id="PF00339"/>
    </source>
</evidence>
<dbReference type="PANTHER" id="PTHR31904">
    <property type="entry name" value="BYPASS OF STOP CODON PROTEIN 5-RELATED"/>
    <property type="match status" value="1"/>
</dbReference>
<feature type="domain" description="Arrestin-like N-terminal" evidence="2">
    <location>
        <begin position="28"/>
        <end position="191"/>
    </location>
</feature>
<dbReference type="InterPro" id="IPR039634">
    <property type="entry name" value="Bul1-like"/>
</dbReference>
<evidence type="ECO:0000256" key="1">
    <source>
        <dbReference type="SAM" id="MobiDB-lite"/>
    </source>
</evidence>
<keyword evidence="4" id="KW-1185">Reference proteome</keyword>
<evidence type="ECO:0000313" key="3">
    <source>
        <dbReference type="EMBL" id="RDW87525.1"/>
    </source>
</evidence>